<dbReference type="PIRSF" id="PIRSF005149">
    <property type="entry name" value="IPC-B_HD"/>
    <property type="match status" value="1"/>
</dbReference>
<comment type="cofactor">
    <cofactor evidence="16 17">
        <name>Zn(2+)</name>
        <dbReference type="ChEBI" id="CHEBI:29105"/>
    </cofactor>
    <text evidence="16 17">Binds 2 Zn(2+) ions per subunit that likely form a catalytic dimetal center.</text>
</comment>
<dbReference type="PANTHER" id="PTHR12863">
    <property type="entry name" value="FATTY ACID HYDROXYLASE"/>
    <property type="match status" value="1"/>
</dbReference>
<dbReference type="SUPFAM" id="SSF55856">
    <property type="entry name" value="Cytochrome b5-like heme/steroid binding domain"/>
    <property type="match status" value="1"/>
</dbReference>
<dbReference type="Pfam" id="PF04116">
    <property type="entry name" value="FA_hydroxylase"/>
    <property type="match status" value="1"/>
</dbReference>
<feature type="transmembrane region" description="Helical" evidence="19">
    <location>
        <begin position="318"/>
        <end position="338"/>
    </location>
</feature>
<feature type="binding site" evidence="17">
    <location>
        <position position="355"/>
    </location>
    <ligand>
        <name>Zn(2+)</name>
        <dbReference type="ChEBI" id="CHEBI:29105"/>
        <label>1</label>
    </ligand>
</feature>
<dbReference type="InterPro" id="IPR001199">
    <property type="entry name" value="Cyt_B5-like_heme/steroid-bd"/>
</dbReference>
<keyword evidence="9 17" id="KW-0862">Zinc</keyword>
<feature type="transmembrane region" description="Helical" evidence="19">
    <location>
        <begin position="290"/>
        <end position="312"/>
    </location>
</feature>
<evidence type="ECO:0000256" key="16">
    <source>
        <dbReference type="PIRNR" id="PIRNR005149"/>
    </source>
</evidence>
<evidence type="ECO:0000256" key="19">
    <source>
        <dbReference type="SAM" id="Phobius"/>
    </source>
</evidence>
<keyword evidence="14 16" id="KW-0472">Membrane</keyword>
<evidence type="ECO:0000256" key="7">
    <source>
        <dbReference type="ARBA" id="ARBA00022824"/>
    </source>
</evidence>
<evidence type="ECO:0000256" key="9">
    <source>
        <dbReference type="ARBA" id="ARBA00022833"/>
    </source>
</evidence>
<dbReference type="GO" id="GO:0005506">
    <property type="term" value="F:iron ion binding"/>
    <property type="evidence" value="ECO:0007669"/>
    <property type="project" value="UniProtKB-UniRule"/>
</dbReference>
<evidence type="ECO:0000256" key="17">
    <source>
        <dbReference type="PIRSR" id="PIRSR005149-1"/>
    </source>
</evidence>
<feature type="domain" description="Cytochrome b5 heme-binding" evidence="20">
    <location>
        <begin position="39"/>
        <end position="118"/>
    </location>
</feature>
<dbReference type="InterPro" id="IPR036400">
    <property type="entry name" value="Cyt_B5-like_heme/steroid_sf"/>
</dbReference>
<accession>A0AAD5E5R2</accession>
<evidence type="ECO:0000259" key="20">
    <source>
        <dbReference type="PROSITE" id="PS50255"/>
    </source>
</evidence>
<feature type="binding site" evidence="17">
    <location>
        <position position="335"/>
    </location>
    <ligand>
        <name>Zn(2+)</name>
        <dbReference type="ChEBI" id="CHEBI:29105"/>
        <label>1</label>
    </ligand>
</feature>
<keyword evidence="4 18" id="KW-0349">Heme</keyword>
<dbReference type="FunFam" id="3.10.120.10:FF:000002">
    <property type="entry name" value="Cytochrome b5 type B"/>
    <property type="match status" value="1"/>
</dbReference>
<keyword evidence="8 16" id="KW-0276">Fatty acid metabolism</keyword>
<dbReference type="PRINTS" id="PR00363">
    <property type="entry name" value="CYTOCHROMEB5"/>
</dbReference>
<dbReference type="GO" id="GO:0006633">
    <property type="term" value="P:fatty acid biosynthetic process"/>
    <property type="evidence" value="ECO:0007669"/>
    <property type="project" value="UniProtKB-KW"/>
</dbReference>
<evidence type="ECO:0000256" key="1">
    <source>
        <dbReference type="ARBA" id="ARBA00004477"/>
    </source>
</evidence>
<gene>
    <name evidence="21" type="ORF">K450DRAFT_249246</name>
</gene>
<keyword evidence="22" id="KW-1185">Reference proteome</keyword>
<keyword evidence="5 19" id="KW-0812">Transmembrane</keyword>
<feature type="transmembrane region" description="Helical" evidence="19">
    <location>
        <begin position="12"/>
        <end position="33"/>
    </location>
</feature>
<comment type="caution">
    <text evidence="21">The sequence shown here is derived from an EMBL/GenBank/DDBJ whole genome shotgun (WGS) entry which is preliminary data.</text>
</comment>
<protein>
    <recommendedName>
        <fullName evidence="16">Ceramide very long chain fatty acid hydroxylase</fullName>
        <ecNumber evidence="16">1.-.-.-</ecNumber>
    </recommendedName>
</protein>
<feature type="transmembrane region" description="Helical" evidence="19">
    <location>
        <begin position="230"/>
        <end position="252"/>
    </location>
</feature>
<dbReference type="GO" id="GO:0080132">
    <property type="term" value="F:fatty acid 2-hydroxylase activity"/>
    <property type="evidence" value="ECO:0007669"/>
    <property type="project" value="InterPro"/>
</dbReference>
<dbReference type="EC" id="1.-.-.-" evidence="16"/>
<feature type="binding site" evidence="17">
    <location>
        <position position="258"/>
    </location>
    <ligand>
        <name>Zn(2+)</name>
        <dbReference type="ChEBI" id="CHEBI:29105"/>
        <label>1</label>
    </ligand>
</feature>
<feature type="binding site" evidence="17">
    <location>
        <position position="277"/>
    </location>
    <ligand>
        <name>Zn(2+)</name>
        <dbReference type="ChEBI" id="CHEBI:29105"/>
        <label>1</label>
    </ligand>
</feature>
<feature type="binding site" description="axial binding residue" evidence="18">
    <location>
        <position position="74"/>
    </location>
    <ligand>
        <name>heme</name>
        <dbReference type="ChEBI" id="CHEBI:30413"/>
    </ligand>
    <ligandPart>
        <name>Fe</name>
        <dbReference type="ChEBI" id="CHEBI:18248"/>
    </ligandPart>
</feature>
<evidence type="ECO:0000256" key="5">
    <source>
        <dbReference type="ARBA" id="ARBA00022692"/>
    </source>
</evidence>
<dbReference type="PANTHER" id="PTHR12863:SF1">
    <property type="entry name" value="FATTY ACID 2-HYDROXYLASE"/>
    <property type="match status" value="1"/>
</dbReference>
<evidence type="ECO:0000256" key="2">
    <source>
        <dbReference type="ARBA" id="ARBA00005747"/>
    </source>
</evidence>
<sequence length="384" mass="44774">MTEILKKFPDLFVSFFFFFWHALPHCLSFLFNLQFMAVIKKFTLSEVAKHSSLKSLWIIHNGKVYDVTEFAPDHPGGDDLILEYAGRNVTDIMKDELEHAHSDAAYEMLEEYHIGYLVQTEGNEKGELHIEETEHFFEDDFKPTQTDLSADAKGSQFLDLRKALFPQMLRAKFSKEFYLQQVHQPRYLPYAAPLFGNFLDVFTKTAWYMIPTIWLPVVGYQVYNSLKSELPYVTAPCFVLGIFIWTLVEYILHRFLFHLDDWLPDHPVALLLHFTLHGIHHYLPMDKLRLVMPPALGFALAYPLMCLAHILFPATAAYAIVGGAVLGYIGYDCTHYYLHHAKVLDFHFKEMKKYHLAHHYKNYESGYGITSKLWDYVFGTKLNY</sequence>
<evidence type="ECO:0000256" key="12">
    <source>
        <dbReference type="ARBA" id="ARBA00023004"/>
    </source>
</evidence>
<evidence type="ECO:0000256" key="14">
    <source>
        <dbReference type="ARBA" id="ARBA00023136"/>
    </source>
</evidence>
<keyword evidence="11 16" id="KW-0560">Oxidoreductase</keyword>
<keyword evidence="7 16" id="KW-0256">Endoplasmic reticulum</keyword>
<comment type="function">
    <text evidence="16">Ceramide hydroxylase involved in the hydroxylation of sphingolipid-associated very long chain fatty acids. Postulated to hydroxylate the very long chain fatty acid of dihydroceramides and phytoceramides at C-2.</text>
</comment>
<dbReference type="EMBL" id="MU620934">
    <property type="protein sequence ID" value="KAI8577963.1"/>
    <property type="molecule type" value="Genomic_DNA"/>
</dbReference>
<keyword evidence="15 16" id="KW-0275">Fatty acid biosynthesis</keyword>
<dbReference type="GO" id="GO:0005789">
    <property type="term" value="C:endoplasmic reticulum membrane"/>
    <property type="evidence" value="ECO:0007669"/>
    <property type="project" value="UniProtKB-SubCell"/>
</dbReference>
<evidence type="ECO:0000313" key="22">
    <source>
        <dbReference type="Proteomes" id="UP001206595"/>
    </source>
</evidence>
<evidence type="ECO:0000256" key="10">
    <source>
        <dbReference type="ARBA" id="ARBA00022989"/>
    </source>
</evidence>
<keyword evidence="3 16" id="KW-0444">Lipid biosynthesis</keyword>
<feature type="binding site" evidence="17">
    <location>
        <position position="280"/>
    </location>
    <ligand>
        <name>Zn(2+)</name>
        <dbReference type="ChEBI" id="CHEBI:29105"/>
        <label>1</label>
    </ligand>
</feature>
<name>A0AAD5E5R2_UMBRA</name>
<evidence type="ECO:0000256" key="6">
    <source>
        <dbReference type="ARBA" id="ARBA00022723"/>
    </source>
</evidence>
<keyword evidence="6 16" id="KW-0479">Metal-binding</keyword>
<feature type="binding site" evidence="17">
    <location>
        <position position="281"/>
    </location>
    <ligand>
        <name>Zn(2+)</name>
        <dbReference type="ChEBI" id="CHEBI:29105"/>
        <label>1</label>
    </ligand>
</feature>
<evidence type="ECO:0000256" key="4">
    <source>
        <dbReference type="ARBA" id="ARBA00022617"/>
    </source>
</evidence>
<evidence type="ECO:0000256" key="3">
    <source>
        <dbReference type="ARBA" id="ARBA00022516"/>
    </source>
</evidence>
<dbReference type="RefSeq" id="XP_051442967.1">
    <property type="nucleotide sequence ID" value="XM_051590372.1"/>
</dbReference>
<evidence type="ECO:0000256" key="11">
    <source>
        <dbReference type="ARBA" id="ARBA00023002"/>
    </source>
</evidence>
<reference evidence="21" key="2">
    <citation type="journal article" date="2022" name="Proc. Natl. Acad. Sci. U.S.A.">
        <title>Diploid-dominant life cycles characterize the early evolution of Fungi.</title>
        <authorList>
            <person name="Amses K.R."/>
            <person name="Simmons D.R."/>
            <person name="Longcore J.E."/>
            <person name="Mondo S.J."/>
            <person name="Seto K."/>
            <person name="Jeronimo G.H."/>
            <person name="Bonds A.E."/>
            <person name="Quandt C.A."/>
            <person name="Davis W.J."/>
            <person name="Chang Y."/>
            <person name="Federici B.A."/>
            <person name="Kuo A."/>
            <person name="LaButti K."/>
            <person name="Pangilinan J."/>
            <person name="Andreopoulos W."/>
            <person name="Tritt A."/>
            <person name="Riley R."/>
            <person name="Hundley H."/>
            <person name="Johnson J."/>
            <person name="Lipzen A."/>
            <person name="Barry K."/>
            <person name="Lang B.F."/>
            <person name="Cuomo C.A."/>
            <person name="Buchler N.E."/>
            <person name="Grigoriev I.V."/>
            <person name="Spatafora J.W."/>
            <person name="Stajich J.E."/>
            <person name="James T.Y."/>
        </authorList>
    </citation>
    <scope>NUCLEOTIDE SEQUENCE</scope>
    <source>
        <strain evidence="21">AG</strain>
    </source>
</reference>
<dbReference type="InterPro" id="IPR006694">
    <property type="entry name" value="Fatty_acid_hydroxylase"/>
</dbReference>
<feature type="binding site" evidence="17">
    <location>
        <position position="253"/>
    </location>
    <ligand>
        <name>Zn(2+)</name>
        <dbReference type="ChEBI" id="CHEBI:29105"/>
        <label>1</label>
    </ligand>
</feature>
<evidence type="ECO:0000256" key="8">
    <source>
        <dbReference type="ARBA" id="ARBA00022832"/>
    </source>
</evidence>
<keyword evidence="10 19" id="KW-1133">Transmembrane helix</keyword>
<comment type="similarity">
    <text evidence="2 16">Belongs to the sterol desaturase family. SCS7 subfamily.</text>
</comment>
<evidence type="ECO:0000256" key="18">
    <source>
        <dbReference type="PIRSR" id="PIRSR005149-50"/>
    </source>
</evidence>
<dbReference type="PROSITE" id="PS50255">
    <property type="entry name" value="CYTOCHROME_B5_2"/>
    <property type="match status" value="1"/>
</dbReference>
<feature type="binding site" evidence="17">
    <location>
        <position position="358"/>
    </location>
    <ligand>
        <name>Zn(2+)</name>
        <dbReference type="ChEBI" id="CHEBI:29105"/>
        <label>1</label>
    </ligand>
</feature>
<dbReference type="Proteomes" id="UP001206595">
    <property type="component" value="Unassembled WGS sequence"/>
</dbReference>
<dbReference type="Pfam" id="PF00173">
    <property type="entry name" value="Cyt-b5"/>
    <property type="match status" value="1"/>
</dbReference>
<dbReference type="GeneID" id="75915716"/>
<dbReference type="Gene3D" id="3.10.120.10">
    <property type="entry name" value="Cytochrome b5-like heme/steroid binding domain"/>
    <property type="match status" value="1"/>
</dbReference>
<reference evidence="21" key="1">
    <citation type="submission" date="2021-06" db="EMBL/GenBank/DDBJ databases">
        <authorList>
            <consortium name="DOE Joint Genome Institute"/>
            <person name="Mondo S.J."/>
            <person name="Amses K.R."/>
            <person name="Simmons D.R."/>
            <person name="Longcore J.E."/>
            <person name="Seto K."/>
            <person name="Alves G.H."/>
            <person name="Bonds A.E."/>
            <person name="Quandt C.A."/>
            <person name="Davis W.J."/>
            <person name="Chang Y."/>
            <person name="Letcher P.M."/>
            <person name="Powell M.J."/>
            <person name="Kuo A."/>
            <person name="Labutti K."/>
            <person name="Pangilinan J."/>
            <person name="Andreopoulos W."/>
            <person name="Tritt A."/>
            <person name="Riley R."/>
            <person name="Hundley H."/>
            <person name="Johnson J."/>
            <person name="Lipzen A."/>
            <person name="Barry K."/>
            <person name="Berbee M.L."/>
            <person name="Buchler N.E."/>
            <person name="Grigoriev I.V."/>
            <person name="Spatafora J.W."/>
            <person name="Stajich J.E."/>
            <person name="James T.Y."/>
        </authorList>
    </citation>
    <scope>NUCLEOTIDE SEQUENCE</scope>
    <source>
        <strain evidence="21">AG</strain>
    </source>
</reference>
<evidence type="ECO:0000313" key="21">
    <source>
        <dbReference type="EMBL" id="KAI8577963.1"/>
    </source>
</evidence>
<feature type="binding site" evidence="17">
    <location>
        <position position="339"/>
    </location>
    <ligand>
        <name>Zn(2+)</name>
        <dbReference type="ChEBI" id="CHEBI:29105"/>
        <label>1</label>
    </ligand>
</feature>
<comment type="subcellular location">
    <subcellularLocation>
        <location evidence="1">Endoplasmic reticulum membrane</location>
        <topology evidence="1">Multi-pass membrane protein</topology>
    </subcellularLocation>
</comment>
<evidence type="ECO:0000256" key="15">
    <source>
        <dbReference type="ARBA" id="ARBA00023160"/>
    </source>
</evidence>
<feature type="binding site" evidence="17">
    <location>
        <position position="359"/>
    </location>
    <ligand>
        <name>Zn(2+)</name>
        <dbReference type="ChEBI" id="CHEBI:29105"/>
        <label>1</label>
    </ligand>
</feature>
<keyword evidence="12 16" id="KW-0408">Iron</keyword>
<evidence type="ECO:0000256" key="13">
    <source>
        <dbReference type="ARBA" id="ARBA00023098"/>
    </source>
</evidence>
<feature type="binding site" description="axial binding residue" evidence="18">
    <location>
        <position position="101"/>
    </location>
    <ligand>
        <name>heme</name>
        <dbReference type="ChEBI" id="CHEBI:30413"/>
    </ligand>
    <ligandPart>
        <name>Fe</name>
        <dbReference type="ChEBI" id="CHEBI:18248"/>
    </ligandPart>
</feature>
<organism evidence="21 22">
    <name type="scientific">Umbelopsis ramanniana AG</name>
    <dbReference type="NCBI Taxonomy" id="1314678"/>
    <lineage>
        <taxon>Eukaryota</taxon>
        <taxon>Fungi</taxon>
        <taxon>Fungi incertae sedis</taxon>
        <taxon>Mucoromycota</taxon>
        <taxon>Mucoromycotina</taxon>
        <taxon>Umbelopsidomycetes</taxon>
        <taxon>Umbelopsidales</taxon>
        <taxon>Umbelopsidaceae</taxon>
        <taxon>Umbelopsis</taxon>
    </lineage>
</organism>
<keyword evidence="13 16" id="KW-0443">Lipid metabolism</keyword>
<proteinExistence type="inferred from homology"/>
<dbReference type="InterPro" id="IPR014430">
    <property type="entry name" value="Scs7"/>
</dbReference>
<dbReference type="SMART" id="SM01117">
    <property type="entry name" value="Cyt-b5"/>
    <property type="match status" value="1"/>
</dbReference>
<comment type="cofactor">
    <cofactor evidence="18">
        <name>Fe cation</name>
        <dbReference type="ChEBI" id="CHEBI:24875"/>
    </cofactor>
</comment>
<dbReference type="AlphaFoldDB" id="A0AAD5E5R2"/>